<dbReference type="EMBL" id="KN817560">
    <property type="protein sequence ID" value="KJA21151.1"/>
    <property type="molecule type" value="Genomic_DNA"/>
</dbReference>
<dbReference type="Proteomes" id="UP000054270">
    <property type="component" value="Unassembled WGS sequence"/>
</dbReference>
<protein>
    <submittedName>
        <fullName evidence="1">Uncharacterized protein</fullName>
    </submittedName>
</protein>
<proteinExistence type="predicted"/>
<gene>
    <name evidence="1" type="ORF">HYPSUDRAFT_745487</name>
</gene>
<reference evidence="2" key="1">
    <citation type="submission" date="2014-04" db="EMBL/GenBank/DDBJ databases">
        <title>Evolutionary Origins and Diversification of the Mycorrhizal Mutualists.</title>
        <authorList>
            <consortium name="DOE Joint Genome Institute"/>
            <consortium name="Mycorrhizal Genomics Consortium"/>
            <person name="Kohler A."/>
            <person name="Kuo A."/>
            <person name="Nagy L.G."/>
            <person name="Floudas D."/>
            <person name="Copeland A."/>
            <person name="Barry K.W."/>
            <person name="Cichocki N."/>
            <person name="Veneault-Fourrey C."/>
            <person name="LaButti K."/>
            <person name="Lindquist E.A."/>
            <person name="Lipzen A."/>
            <person name="Lundell T."/>
            <person name="Morin E."/>
            <person name="Murat C."/>
            <person name="Riley R."/>
            <person name="Ohm R."/>
            <person name="Sun H."/>
            <person name="Tunlid A."/>
            <person name="Henrissat B."/>
            <person name="Grigoriev I.V."/>
            <person name="Hibbett D.S."/>
            <person name="Martin F."/>
        </authorList>
    </citation>
    <scope>NUCLEOTIDE SEQUENCE [LARGE SCALE GENOMIC DNA]</scope>
    <source>
        <strain evidence="2">FD-334 SS-4</strain>
    </source>
</reference>
<keyword evidence="2" id="KW-1185">Reference proteome</keyword>
<name>A0A0D2NXF2_HYPSF</name>
<evidence type="ECO:0000313" key="1">
    <source>
        <dbReference type="EMBL" id="KJA21151.1"/>
    </source>
</evidence>
<dbReference type="AlphaFoldDB" id="A0A0D2NXF2"/>
<accession>A0A0D2NXF2</accession>
<dbReference type="OrthoDB" id="3141012at2759"/>
<sequence length="344" mass="38793">MPSIAFQSRVRTTAETCTLTMIIEHRFILGQPSDVVHRLKLPLDGFTNILLGPQPVFTIKGTVNNIQVSSTAIRDSHIARHFVEYLRMNVDDLGIFAASNAHISEDTDTLTLFFTGPQSLSIDLGYPPLHLVGFDVCYAWRTMQNSSSSEVPDEETMMNPFSPNLPLPYLTIVNKTVERFITFQVVKRYPLIFGTWHKQLTVESIFFSSIYNSMCNIMGRSPHLDFSDTCTKLLKLCKQRVERSMHKEVEALSDRVGSDFEISCRKLDAEDAFTSSMGEFYRLGTKRPLFKGMSLFCNLRGPGAESPGDDAQDLLELEHPENNVSDDANLWPVSIDDDFCAVDK</sequence>
<evidence type="ECO:0000313" key="2">
    <source>
        <dbReference type="Proteomes" id="UP000054270"/>
    </source>
</evidence>
<dbReference type="STRING" id="945553.A0A0D2NXF2"/>
<organism evidence="1 2">
    <name type="scientific">Hypholoma sublateritium (strain FD-334 SS-4)</name>
    <dbReference type="NCBI Taxonomy" id="945553"/>
    <lineage>
        <taxon>Eukaryota</taxon>
        <taxon>Fungi</taxon>
        <taxon>Dikarya</taxon>
        <taxon>Basidiomycota</taxon>
        <taxon>Agaricomycotina</taxon>
        <taxon>Agaricomycetes</taxon>
        <taxon>Agaricomycetidae</taxon>
        <taxon>Agaricales</taxon>
        <taxon>Agaricineae</taxon>
        <taxon>Strophariaceae</taxon>
        <taxon>Hypholoma</taxon>
    </lineage>
</organism>